<feature type="DNA-binding region" description="HMG box" evidence="2">
    <location>
        <begin position="49"/>
        <end position="121"/>
    </location>
</feature>
<dbReference type="InterPro" id="IPR050342">
    <property type="entry name" value="HMGB"/>
</dbReference>
<dbReference type="EMBL" id="MBFR01000144">
    <property type="protein sequence ID" value="PVU92933.1"/>
    <property type="molecule type" value="Genomic_DNA"/>
</dbReference>
<dbReference type="GO" id="GO:0005634">
    <property type="term" value="C:nucleus"/>
    <property type="evidence" value="ECO:0007669"/>
    <property type="project" value="UniProtKB-UniRule"/>
</dbReference>
<evidence type="ECO:0000313" key="5">
    <source>
        <dbReference type="EMBL" id="PVU92933.1"/>
    </source>
</evidence>
<accession>A0A2T9YKR9</accession>
<evidence type="ECO:0000256" key="2">
    <source>
        <dbReference type="PROSITE-ProRule" id="PRU00267"/>
    </source>
</evidence>
<evidence type="ECO:0000259" key="4">
    <source>
        <dbReference type="PROSITE" id="PS50118"/>
    </source>
</evidence>
<organism evidence="5 6">
    <name type="scientific">Smittium simulii</name>
    <dbReference type="NCBI Taxonomy" id="133385"/>
    <lineage>
        <taxon>Eukaryota</taxon>
        <taxon>Fungi</taxon>
        <taxon>Fungi incertae sedis</taxon>
        <taxon>Zoopagomycota</taxon>
        <taxon>Kickxellomycotina</taxon>
        <taxon>Harpellomycetes</taxon>
        <taxon>Harpellales</taxon>
        <taxon>Legeriomycetaceae</taxon>
        <taxon>Smittium</taxon>
    </lineage>
</organism>
<feature type="domain" description="HMG box" evidence="4">
    <location>
        <begin position="160"/>
        <end position="227"/>
    </location>
</feature>
<reference evidence="5 6" key="1">
    <citation type="journal article" date="2018" name="MBio">
        <title>Comparative Genomics Reveals the Core Gene Toolbox for the Fungus-Insect Symbiosis.</title>
        <authorList>
            <person name="Wang Y."/>
            <person name="Stata M."/>
            <person name="Wang W."/>
            <person name="Stajich J.E."/>
            <person name="White M.M."/>
            <person name="Moncalvo J.M."/>
        </authorList>
    </citation>
    <scope>NUCLEOTIDE SEQUENCE [LARGE SCALE GENOMIC DNA]</scope>
    <source>
        <strain evidence="5 6">SWE-8-4</strain>
    </source>
</reference>
<dbReference type="Pfam" id="PF00505">
    <property type="entry name" value="HMG_box"/>
    <property type="match status" value="1"/>
</dbReference>
<dbReference type="GO" id="GO:0003677">
    <property type="term" value="F:DNA binding"/>
    <property type="evidence" value="ECO:0007669"/>
    <property type="project" value="UniProtKB-UniRule"/>
</dbReference>
<dbReference type="InterPro" id="IPR036910">
    <property type="entry name" value="HMG_box_dom_sf"/>
</dbReference>
<dbReference type="CDD" id="cd00084">
    <property type="entry name" value="HMG-box_SF"/>
    <property type="match status" value="1"/>
</dbReference>
<dbReference type="OrthoDB" id="5550281at2759"/>
<protein>
    <recommendedName>
        <fullName evidence="4">HMG box domain-containing protein</fullName>
    </recommendedName>
</protein>
<dbReference type="STRING" id="133385.A0A2T9YKR9"/>
<dbReference type="Proteomes" id="UP000245383">
    <property type="component" value="Unassembled WGS sequence"/>
</dbReference>
<comment type="caution">
    <text evidence="5">The sequence shown here is derived from an EMBL/GenBank/DDBJ whole genome shotgun (WGS) entry which is preliminary data.</text>
</comment>
<feature type="DNA-binding region" description="HMG box" evidence="2">
    <location>
        <begin position="160"/>
        <end position="227"/>
    </location>
</feature>
<evidence type="ECO:0000313" key="6">
    <source>
        <dbReference type="Proteomes" id="UP000245383"/>
    </source>
</evidence>
<dbReference type="SMART" id="SM00398">
    <property type="entry name" value="HMG"/>
    <property type="match status" value="2"/>
</dbReference>
<feature type="domain" description="HMG box" evidence="4">
    <location>
        <begin position="49"/>
        <end position="121"/>
    </location>
</feature>
<sequence length="235" mass="27899">MKLIQAKKIKMKLIQAKNKEKEKKRLEAKKVENKISKMLTGNKKLIKPPPLIYNTYQFYIRDEFKKLKSDPPISIELKKSSQIFSSISKKWKLLTEAEKLEYEQKMKLLKNSYTAELHKWWDDVDKNLVKLENRRRRFTNKIRKAKGMSKLSMLVDPRKPKRPPAAYVMFSDDLKKSNNLEVPNKNTDFGKYASSKWKELPESEKDIYRNKFTSAFKLYKEALNKFQSGQIQNNI</sequence>
<dbReference type="PANTHER" id="PTHR48112:SF22">
    <property type="entry name" value="MITOCHONDRIAL TRANSCRIPTION FACTOR A, ISOFORM B"/>
    <property type="match status" value="1"/>
</dbReference>
<keyword evidence="6" id="KW-1185">Reference proteome</keyword>
<keyword evidence="3" id="KW-0175">Coiled coil</keyword>
<dbReference type="PROSITE" id="PS50118">
    <property type="entry name" value="HMG_BOX_2"/>
    <property type="match status" value="2"/>
</dbReference>
<dbReference type="PANTHER" id="PTHR48112">
    <property type="entry name" value="HIGH MOBILITY GROUP PROTEIN DSP1"/>
    <property type="match status" value="1"/>
</dbReference>
<dbReference type="Gene3D" id="1.10.30.10">
    <property type="entry name" value="High mobility group box domain"/>
    <property type="match status" value="2"/>
</dbReference>
<dbReference type="AlphaFoldDB" id="A0A2T9YKR9"/>
<keyword evidence="1 2" id="KW-0238">DNA-binding</keyword>
<feature type="coiled-coil region" evidence="3">
    <location>
        <begin position="4"/>
        <end position="36"/>
    </location>
</feature>
<dbReference type="InterPro" id="IPR009071">
    <property type="entry name" value="HMG_box_dom"/>
</dbReference>
<dbReference type="SUPFAM" id="SSF47095">
    <property type="entry name" value="HMG-box"/>
    <property type="match status" value="2"/>
</dbReference>
<gene>
    <name evidence="5" type="ORF">BB561_003530</name>
</gene>
<evidence type="ECO:0000256" key="1">
    <source>
        <dbReference type="ARBA" id="ARBA00023125"/>
    </source>
</evidence>
<dbReference type="Pfam" id="PF09011">
    <property type="entry name" value="HMG_box_2"/>
    <property type="match status" value="1"/>
</dbReference>
<keyword evidence="2" id="KW-0539">Nucleus</keyword>
<name>A0A2T9YKR9_9FUNG</name>
<proteinExistence type="predicted"/>
<evidence type="ECO:0000256" key="3">
    <source>
        <dbReference type="SAM" id="Coils"/>
    </source>
</evidence>